<dbReference type="SUPFAM" id="SSF109604">
    <property type="entry name" value="HD-domain/PDEase-like"/>
    <property type="match status" value="1"/>
</dbReference>
<dbReference type="EMBL" id="JBBAXC010000004">
    <property type="protein sequence ID" value="MEI5906644.1"/>
    <property type="molecule type" value="Genomic_DNA"/>
</dbReference>
<keyword evidence="4" id="KW-1185">Reference proteome</keyword>
<evidence type="ECO:0000256" key="1">
    <source>
        <dbReference type="ARBA" id="ARBA00022741"/>
    </source>
</evidence>
<dbReference type="InterPro" id="IPR003607">
    <property type="entry name" value="HD/PDEase_dom"/>
</dbReference>
<dbReference type="Pfam" id="PF13671">
    <property type="entry name" value="AAA_33"/>
    <property type="match status" value="1"/>
</dbReference>
<dbReference type="Pfam" id="PF01966">
    <property type="entry name" value="HD"/>
    <property type="match status" value="1"/>
</dbReference>
<dbReference type="PANTHER" id="PTHR47545">
    <property type="entry name" value="MULTIFUNCTIONAL CCA PROTEIN"/>
    <property type="match status" value="1"/>
</dbReference>
<protein>
    <submittedName>
        <fullName evidence="3">AAA family ATPase</fullName>
    </submittedName>
</protein>
<keyword evidence="1" id="KW-0547">Nucleotide-binding</keyword>
<reference evidence="3 4" key="1">
    <citation type="journal article" date="2018" name="J. Microbiol.">
        <title>Bacillus spongiae sp. nov., isolated from sponge of Jeju Island.</title>
        <authorList>
            <person name="Lee G.E."/>
            <person name="Im W.T."/>
            <person name="Park J.S."/>
        </authorList>
    </citation>
    <scope>NUCLEOTIDE SEQUENCE [LARGE SCALE GENOMIC DNA]</scope>
    <source>
        <strain evidence="3 4">135PIL107-10</strain>
    </source>
</reference>
<comment type="caution">
    <text evidence="3">The sequence shown here is derived from an EMBL/GenBank/DDBJ whole genome shotgun (WGS) entry which is preliminary data.</text>
</comment>
<dbReference type="CDD" id="cd00077">
    <property type="entry name" value="HDc"/>
    <property type="match status" value="1"/>
</dbReference>
<accession>A0ABU8HBV2</accession>
<feature type="domain" description="HD" evidence="2">
    <location>
        <begin position="201"/>
        <end position="278"/>
    </location>
</feature>
<name>A0ABU8HBV2_9BACI</name>
<dbReference type="SUPFAM" id="SSF52540">
    <property type="entry name" value="P-loop containing nucleoside triphosphate hydrolases"/>
    <property type="match status" value="1"/>
</dbReference>
<evidence type="ECO:0000313" key="4">
    <source>
        <dbReference type="Proteomes" id="UP001312865"/>
    </source>
</evidence>
<dbReference type="InterPro" id="IPR050124">
    <property type="entry name" value="tRNA_CCA-adding_enzyme"/>
</dbReference>
<gene>
    <name evidence="3" type="ORF">WAK64_06185</name>
</gene>
<dbReference type="Gene3D" id="3.40.50.300">
    <property type="entry name" value="P-loop containing nucleotide triphosphate hydrolases"/>
    <property type="match status" value="1"/>
</dbReference>
<evidence type="ECO:0000259" key="2">
    <source>
        <dbReference type="Pfam" id="PF01966"/>
    </source>
</evidence>
<proteinExistence type="predicted"/>
<evidence type="ECO:0000313" key="3">
    <source>
        <dbReference type="EMBL" id="MEI5906644.1"/>
    </source>
</evidence>
<dbReference type="InterPro" id="IPR027417">
    <property type="entry name" value="P-loop_NTPase"/>
</dbReference>
<organism evidence="3 4">
    <name type="scientific">Bacillus spongiae</name>
    <dbReference type="NCBI Taxonomy" id="2683610"/>
    <lineage>
        <taxon>Bacteria</taxon>
        <taxon>Bacillati</taxon>
        <taxon>Bacillota</taxon>
        <taxon>Bacilli</taxon>
        <taxon>Bacillales</taxon>
        <taxon>Bacillaceae</taxon>
        <taxon>Bacillus</taxon>
    </lineage>
</organism>
<dbReference type="InterPro" id="IPR006674">
    <property type="entry name" value="HD_domain"/>
</dbReference>
<dbReference type="Proteomes" id="UP001312865">
    <property type="component" value="Unassembled WGS sequence"/>
</dbReference>
<sequence length="319" mass="37656">MVKLIYLIGLPGSGKSTFVEKIAKKEKAEVVSSDSVRQEKYFDRTKQKNPGYIFRMVYTKVEEILSEGRSAIIDATNIEREKREKFINKFDGIEKECYYLDVPYEKTIERNNNRKRTVPERIMKRMRLKLDFPYINEGWDNMHFVHESSDYGISKEEFISLIKEGSTYDKLFNRLKSISIFNDIYRFNQENPYHSMPLCEHTYSVLEYVNEEYGEDDKLALQLAALFHDIGKPFCKVYKQHKGYYSYYGHEKVSAQIACHFLNELGFEKDFVLKTIGLIEMHMKIAYGGESGASEIYHLLGDENLWKLYFFNEADRYAK</sequence>
<dbReference type="Gene3D" id="1.10.3090.10">
    <property type="entry name" value="cca-adding enzyme, domain 2"/>
    <property type="match status" value="1"/>
</dbReference>
<dbReference type="RefSeq" id="WP_336586079.1">
    <property type="nucleotide sequence ID" value="NZ_JBBAXC010000004.1"/>
</dbReference>